<feature type="transmembrane region" description="Helical" evidence="3">
    <location>
        <begin position="125"/>
        <end position="147"/>
    </location>
</feature>
<evidence type="ECO:0000313" key="4">
    <source>
        <dbReference type="EMBL" id="HHR96614.1"/>
    </source>
</evidence>
<dbReference type="AlphaFoldDB" id="A0A7C5YWS9"/>
<dbReference type="GO" id="GO:0012505">
    <property type="term" value="C:endomembrane system"/>
    <property type="evidence" value="ECO:0007669"/>
    <property type="project" value="UniProtKB-SubCell"/>
</dbReference>
<keyword evidence="2" id="KW-0813">Transport</keyword>
<organism evidence="4">
    <name type="scientific">Ignisphaera aggregans</name>
    <dbReference type="NCBI Taxonomy" id="334771"/>
    <lineage>
        <taxon>Archaea</taxon>
        <taxon>Thermoproteota</taxon>
        <taxon>Thermoprotei</taxon>
        <taxon>Desulfurococcales</taxon>
        <taxon>Desulfurococcaceae</taxon>
        <taxon>Ignisphaera</taxon>
    </lineage>
</organism>
<feature type="transmembrane region" description="Helical" evidence="3">
    <location>
        <begin position="193"/>
        <end position="212"/>
    </location>
</feature>
<keyword evidence="3" id="KW-1133">Transmembrane helix</keyword>
<reference evidence="4" key="1">
    <citation type="journal article" date="2020" name="mSystems">
        <title>Genome- and Community-Level Interaction Insights into Carbon Utilization and Element Cycling Functions of Hydrothermarchaeota in Hydrothermal Sediment.</title>
        <authorList>
            <person name="Zhou Z."/>
            <person name="Liu Y."/>
            <person name="Xu W."/>
            <person name="Pan J."/>
            <person name="Luo Z.H."/>
            <person name="Li M."/>
        </authorList>
    </citation>
    <scope>NUCLEOTIDE SEQUENCE [LARGE SCALE GENOMIC DNA]</scope>
    <source>
        <strain evidence="4">SpSt-1</strain>
    </source>
</reference>
<keyword evidence="3" id="KW-0812">Transmembrane</keyword>
<gene>
    <name evidence="4" type="ORF">ENL47_07385</name>
</gene>
<feature type="transmembrane region" description="Helical" evidence="3">
    <location>
        <begin position="98"/>
        <end position="119"/>
    </location>
</feature>
<comment type="subcellular location">
    <subcellularLocation>
        <location evidence="1">Endomembrane system</location>
        <topology evidence="1">Multi-pass membrane protein</topology>
    </subcellularLocation>
</comment>
<feature type="transmembrane region" description="Helical" evidence="3">
    <location>
        <begin position="159"/>
        <end position="181"/>
    </location>
</feature>
<comment type="caution">
    <text evidence="4">The sequence shown here is derived from an EMBL/GenBank/DDBJ whole genome shotgun (WGS) entry which is preliminary data.</text>
</comment>
<dbReference type="InterPro" id="IPR038770">
    <property type="entry name" value="Na+/solute_symporter_sf"/>
</dbReference>
<sequence length="309" mass="35400">MKKWIAMDVYGILLMVILTMLGYVISSNRTLKYVINLINSFLFYVSIPFTTIIRISFMNNESEFLIALVISLLHIFTILIISFVIARMYVGFIDAISISISLSMPNAGYLAIPLSIILFNNSLYVIPYMMAFNLFLPFLVIVLTYIVTTRKENSKGIYIKTFPGLFAISIAIIFRFLKIQIQNVAIINHIDNFLTYSFYLSFIVIGSSLKEFNFNDAINNLKILKITCFMKYLLSPLLSIMMIYITLNYMKINDMYIHGIMLQSIMPPAITNIIIGKVFKLNEKLISMLLLLLTPISIVTSIFLWGILL</sequence>
<protein>
    <submittedName>
        <fullName evidence="4">Uncharacterized protein</fullName>
    </submittedName>
</protein>
<dbReference type="EMBL" id="DRUB01000139">
    <property type="protein sequence ID" value="HHR96614.1"/>
    <property type="molecule type" value="Genomic_DNA"/>
</dbReference>
<name>A0A7C5YWS9_9CREN</name>
<accession>A0A7C5YWS9</accession>
<evidence type="ECO:0000256" key="1">
    <source>
        <dbReference type="ARBA" id="ARBA00004127"/>
    </source>
</evidence>
<feature type="transmembrane region" description="Helical" evidence="3">
    <location>
        <begin position="6"/>
        <end position="25"/>
    </location>
</feature>
<proteinExistence type="predicted"/>
<evidence type="ECO:0000256" key="3">
    <source>
        <dbReference type="SAM" id="Phobius"/>
    </source>
</evidence>
<evidence type="ECO:0000256" key="2">
    <source>
        <dbReference type="ARBA" id="ARBA00022448"/>
    </source>
</evidence>
<feature type="transmembrane region" description="Helical" evidence="3">
    <location>
        <begin position="256"/>
        <end position="275"/>
    </location>
</feature>
<dbReference type="Gene3D" id="1.20.1530.20">
    <property type="match status" value="1"/>
</dbReference>
<feature type="transmembrane region" description="Helical" evidence="3">
    <location>
        <begin position="37"/>
        <end position="58"/>
    </location>
</feature>
<dbReference type="PANTHER" id="PTHR36838:SF3">
    <property type="entry name" value="TRANSPORTER AUXIN EFFLUX CARRIER EC FAMILY"/>
    <property type="match status" value="1"/>
</dbReference>
<feature type="transmembrane region" description="Helical" evidence="3">
    <location>
        <begin position="232"/>
        <end position="250"/>
    </location>
</feature>
<keyword evidence="3" id="KW-0472">Membrane</keyword>
<feature type="transmembrane region" description="Helical" evidence="3">
    <location>
        <begin position="64"/>
        <end position="86"/>
    </location>
</feature>
<feature type="transmembrane region" description="Helical" evidence="3">
    <location>
        <begin position="287"/>
        <end position="308"/>
    </location>
</feature>
<dbReference type="PANTHER" id="PTHR36838">
    <property type="entry name" value="AUXIN EFFLUX CARRIER FAMILY PROTEIN"/>
    <property type="match status" value="1"/>
</dbReference>